<dbReference type="EMBL" id="AQGV01000012">
    <property type="protein sequence ID" value="MBE0367514.1"/>
    <property type="molecule type" value="Genomic_DNA"/>
</dbReference>
<dbReference type="Gene3D" id="3.10.310.70">
    <property type="match status" value="1"/>
</dbReference>
<keyword evidence="3" id="KW-1185">Reference proteome</keyword>
<dbReference type="Gene3D" id="3.20.20.140">
    <property type="entry name" value="Metal-dependent hydrolases"/>
    <property type="match status" value="2"/>
</dbReference>
<dbReference type="SUPFAM" id="SSF51338">
    <property type="entry name" value="Composite domain of metallo-dependent hydrolases"/>
    <property type="match status" value="1"/>
</dbReference>
<dbReference type="Gene3D" id="2.30.40.10">
    <property type="entry name" value="Urease, subunit C, domain 1"/>
    <property type="match status" value="2"/>
</dbReference>
<reference evidence="2 3" key="1">
    <citation type="submission" date="2015-03" db="EMBL/GenBank/DDBJ databases">
        <title>Genome sequence of Pseudoalteromonas aurantia.</title>
        <authorList>
            <person name="Xie B.-B."/>
            <person name="Rong J.-C."/>
            <person name="Qin Q.-L."/>
            <person name="Zhang Y.-Z."/>
        </authorList>
    </citation>
    <scope>NUCLEOTIDE SEQUENCE [LARGE SCALE GENOMIC DNA]</scope>
    <source>
        <strain evidence="2 3">208</strain>
    </source>
</reference>
<dbReference type="PANTHER" id="PTHR22642:SF2">
    <property type="entry name" value="PROTEIN LONG AFTER FAR-RED 3"/>
    <property type="match status" value="1"/>
</dbReference>
<evidence type="ECO:0000313" key="2">
    <source>
        <dbReference type="EMBL" id="MBE0367514.1"/>
    </source>
</evidence>
<organism evidence="2 3">
    <name type="scientific">Pseudoalteromonas aurantia 208</name>
    <dbReference type="NCBI Taxonomy" id="1314867"/>
    <lineage>
        <taxon>Bacteria</taxon>
        <taxon>Pseudomonadati</taxon>
        <taxon>Pseudomonadota</taxon>
        <taxon>Gammaproteobacteria</taxon>
        <taxon>Alteromonadales</taxon>
        <taxon>Pseudoalteromonadaceae</taxon>
        <taxon>Pseudoalteromonas</taxon>
    </lineage>
</organism>
<evidence type="ECO:0000313" key="3">
    <source>
        <dbReference type="Proteomes" id="UP000615755"/>
    </source>
</evidence>
<gene>
    <name evidence="2" type="ORF">PAUR_a0881</name>
</gene>
<accession>A0ABR9E948</accession>
<dbReference type="Pfam" id="PF07969">
    <property type="entry name" value="Amidohydro_3"/>
    <property type="match status" value="1"/>
</dbReference>
<name>A0ABR9E948_9GAMM</name>
<evidence type="ECO:0000259" key="1">
    <source>
        <dbReference type="Pfam" id="PF07969"/>
    </source>
</evidence>
<proteinExistence type="predicted"/>
<dbReference type="Proteomes" id="UP000615755">
    <property type="component" value="Unassembled WGS sequence"/>
</dbReference>
<sequence>MNDINFKQQTFSLDHVFFDGLLDKLAEYAQQIRQLVGNQRVIEDDKSFDSSACVHIIHSGRIYSSFDNQAHFYEAMAIYNGKIWALGSLEEVKHRVYQSGFIATFYCLREEEVVMPGFIEPHCHLITSSILQQWFHFGPFGFGCQKSQFMSQYDLSYIVRSVMYLEKGISKDDWLLGYGLYSQLLLNDEVKTYRDIFRMLTKVNTHKPLVIFDAAKPFAFVNYAVLEKVHKYLVRQHYTITKLDFYRMVEGQGGLVDEQLLWLLEVLPEHQLKQYCTHLFNFTDQLLSHAKGQGVTHLGVVDSHPVALDLLDTYLQKQTEIHVVNATSKWMNEQSNTCSDLPDIDSYKAVIGNSIALNIGEVGYLGFEWVQSYHGQSTLQPCQTLIKQGMNVCLQSGFPLLPLSPLRSAQQAISREMEYAPHCYMTKERVLGAEQCFTRLQSLKSISISAAVHLKISNQAGCLAEGQHANYVVLSADPLHCKNKDLREIKVVNSAIN</sequence>
<dbReference type="InterPro" id="IPR011059">
    <property type="entry name" value="Metal-dep_hydrolase_composite"/>
</dbReference>
<dbReference type="PANTHER" id="PTHR22642">
    <property type="entry name" value="IMIDAZOLONEPROPIONASE"/>
    <property type="match status" value="1"/>
</dbReference>
<protein>
    <recommendedName>
        <fullName evidence="1">Amidohydrolase 3 domain-containing protein</fullName>
    </recommendedName>
</protein>
<dbReference type="InterPro" id="IPR013108">
    <property type="entry name" value="Amidohydro_3"/>
</dbReference>
<feature type="domain" description="Amidohydrolase 3" evidence="1">
    <location>
        <begin position="327"/>
        <end position="492"/>
    </location>
</feature>
<dbReference type="RefSeq" id="WP_192506939.1">
    <property type="nucleotide sequence ID" value="NZ_AQGV01000012.1"/>
</dbReference>
<comment type="caution">
    <text evidence="2">The sequence shown here is derived from an EMBL/GenBank/DDBJ whole genome shotgun (WGS) entry which is preliminary data.</text>
</comment>